<dbReference type="SUPFAM" id="SSF55729">
    <property type="entry name" value="Acyl-CoA N-acyltransferases (Nat)"/>
    <property type="match status" value="1"/>
</dbReference>
<dbReference type="CDD" id="cd04301">
    <property type="entry name" value="NAT_SF"/>
    <property type="match status" value="1"/>
</dbReference>
<dbReference type="GO" id="GO:0016747">
    <property type="term" value="F:acyltransferase activity, transferring groups other than amino-acyl groups"/>
    <property type="evidence" value="ECO:0007669"/>
    <property type="project" value="InterPro"/>
</dbReference>
<gene>
    <name evidence="4" type="ORF">AZ78_0082</name>
</gene>
<dbReference type="InterPro" id="IPR000182">
    <property type="entry name" value="GNAT_dom"/>
</dbReference>
<evidence type="ECO:0000256" key="2">
    <source>
        <dbReference type="ARBA" id="ARBA00023315"/>
    </source>
</evidence>
<dbReference type="InterPro" id="IPR016181">
    <property type="entry name" value="Acyl_CoA_acyltransferase"/>
</dbReference>
<dbReference type="InterPro" id="IPR050832">
    <property type="entry name" value="Bact_Acetyltransf"/>
</dbReference>
<dbReference type="EMBL" id="JAJA02000001">
    <property type="protein sequence ID" value="KWS02538.1"/>
    <property type="molecule type" value="Genomic_DNA"/>
</dbReference>
<keyword evidence="2 4" id="KW-0012">Acyltransferase</keyword>
<keyword evidence="1 4" id="KW-0808">Transferase</keyword>
<evidence type="ECO:0000256" key="1">
    <source>
        <dbReference type="ARBA" id="ARBA00022679"/>
    </source>
</evidence>
<reference evidence="4 5" key="1">
    <citation type="journal article" date="2014" name="Genome Announc.">
        <title>Draft Genome Sequence of Lysobacter capsici AZ78, a Bacterium Antagonistic to Plant-Pathogenic Oomycetes.</title>
        <authorList>
            <person name="Puopolo G."/>
            <person name="Sonego P."/>
            <person name="Engelen K."/>
            <person name="Pertot I."/>
        </authorList>
    </citation>
    <scope>NUCLEOTIDE SEQUENCE [LARGE SCALE GENOMIC DNA]</scope>
    <source>
        <strain evidence="4 5">AZ78</strain>
    </source>
</reference>
<organism evidence="4 5">
    <name type="scientific">Lysobacter capsici AZ78</name>
    <dbReference type="NCBI Taxonomy" id="1444315"/>
    <lineage>
        <taxon>Bacteria</taxon>
        <taxon>Pseudomonadati</taxon>
        <taxon>Pseudomonadota</taxon>
        <taxon>Gammaproteobacteria</taxon>
        <taxon>Lysobacterales</taxon>
        <taxon>Lysobacteraceae</taxon>
        <taxon>Lysobacter</taxon>
    </lineage>
</organism>
<dbReference type="PROSITE" id="PS51186">
    <property type="entry name" value="GNAT"/>
    <property type="match status" value="1"/>
</dbReference>
<dbReference type="OrthoDB" id="5525374at2"/>
<accession>A0A125U0A4</accession>
<dbReference type="Proteomes" id="UP000023435">
    <property type="component" value="Unassembled WGS sequence"/>
</dbReference>
<dbReference type="Gene3D" id="3.40.630.30">
    <property type="match status" value="1"/>
</dbReference>
<feature type="domain" description="N-acetyltransferase" evidence="3">
    <location>
        <begin position="31"/>
        <end position="184"/>
    </location>
</feature>
<keyword evidence="5" id="KW-1185">Reference proteome</keyword>
<evidence type="ECO:0000259" key="3">
    <source>
        <dbReference type="PROSITE" id="PS51186"/>
    </source>
</evidence>
<proteinExistence type="predicted"/>
<evidence type="ECO:0000313" key="5">
    <source>
        <dbReference type="Proteomes" id="UP000023435"/>
    </source>
</evidence>
<dbReference type="Pfam" id="PF00583">
    <property type="entry name" value="Acetyltransf_1"/>
    <property type="match status" value="1"/>
</dbReference>
<dbReference type="PANTHER" id="PTHR43877:SF2">
    <property type="entry name" value="AMINOALKYLPHOSPHONATE N-ACETYLTRANSFERASE-RELATED"/>
    <property type="match status" value="1"/>
</dbReference>
<name>A0A125U0A4_9GAMM</name>
<sequence length="186" mass="21139">MHVNPTTAPLSFPEERGGTFDLPASLWRRGIGLRAAHSQDIAWLRLLYRQLRGIEFAPMGWPEPALHAFLDQQFALQHIHYTRHYQGVDFLIIERDGQPVGRFYLQTNPPDHLLVDISLGDGARGQGIGTALIGWAQQQAQAARCGMRLHVEHGNQDALRLYRRLGFGVVETMPTHALMRWWPQFG</sequence>
<protein>
    <submittedName>
        <fullName evidence="4">Acetyltransferase, GNAT family</fullName>
        <ecNumber evidence="4">2.3.1.-</ecNumber>
    </submittedName>
</protein>
<dbReference type="PANTHER" id="PTHR43877">
    <property type="entry name" value="AMINOALKYLPHOSPHONATE N-ACETYLTRANSFERASE-RELATED-RELATED"/>
    <property type="match status" value="1"/>
</dbReference>
<evidence type="ECO:0000313" key="4">
    <source>
        <dbReference type="EMBL" id="KWS02538.1"/>
    </source>
</evidence>
<dbReference type="EC" id="2.3.1.-" evidence="4"/>
<dbReference type="RefSeq" id="WP_153018849.1">
    <property type="nucleotide sequence ID" value="NZ_JAJA02000001.1"/>
</dbReference>
<dbReference type="AlphaFoldDB" id="A0A125U0A4"/>
<comment type="caution">
    <text evidence="4">The sequence shown here is derived from an EMBL/GenBank/DDBJ whole genome shotgun (WGS) entry which is preliminary data.</text>
</comment>